<dbReference type="InterPro" id="IPR036388">
    <property type="entry name" value="WH-like_DNA-bd_sf"/>
</dbReference>
<accession>A0A7I7SLP8</accession>
<dbReference type="NCBIfam" id="NF033516">
    <property type="entry name" value="transpos_IS3"/>
    <property type="match status" value="1"/>
</dbReference>
<gene>
    <name evidence="3" type="ORF">MSAR_00710</name>
</gene>
<feature type="domain" description="HTH-like" evidence="2">
    <location>
        <begin position="163"/>
        <end position="218"/>
    </location>
</feature>
<dbReference type="SUPFAM" id="SSF46689">
    <property type="entry name" value="Homeodomain-like"/>
    <property type="match status" value="1"/>
</dbReference>
<dbReference type="GO" id="GO:0006313">
    <property type="term" value="P:DNA transposition"/>
    <property type="evidence" value="ECO:0007669"/>
    <property type="project" value="InterPro"/>
</dbReference>
<dbReference type="InterPro" id="IPR009057">
    <property type="entry name" value="Homeodomain-like_sf"/>
</dbReference>
<protein>
    <recommendedName>
        <fullName evidence="2">HTH-like domain-containing protein</fullName>
    </recommendedName>
</protein>
<dbReference type="GO" id="GO:0004803">
    <property type="term" value="F:transposase activity"/>
    <property type="evidence" value="ECO:0007669"/>
    <property type="project" value="InterPro"/>
</dbReference>
<dbReference type="Proteomes" id="UP000466445">
    <property type="component" value="Chromosome"/>
</dbReference>
<dbReference type="GO" id="GO:0003677">
    <property type="term" value="F:DNA binding"/>
    <property type="evidence" value="ECO:0007669"/>
    <property type="project" value="InterPro"/>
</dbReference>
<reference evidence="3 4" key="1">
    <citation type="journal article" date="2019" name="Emerg. Microbes Infect.">
        <title>Comprehensive subspecies identification of 175 nontuberculous mycobacteria species based on 7547 genomic profiles.</title>
        <authorList>
            <person name="Matsumoto Y."/>
            <person name="Kinjo T."/>
            <person name="Motooka D."/>
            <person name="Nabeya D."/>
            <person name="Jung N."/>
            <person name="Uechi K."/>
            <person name="Horii T."/>
            <person name="Iida T."/>
            <person name="Fujita J."/>
            <person name="Nakamura S."/>
        </authorList>
    </citation>
    <scope>NUCLEOTIDE SEQUENCE [LARGE SCALE GENOMIC DNA]</scope>
    <source>
        <strain evidence="3 4">JCM 30395</strain>
    </source>
</reference>
<evidence type="ECO:0000256" key="1">
    <source>
        <dbReference type="SAM" id="Coils"/>
    </source>
</evidence>
<keyword evidence="1" id="KW-0175">Coiled coil</keyword>
<dbReference type="AlphaFoldDB" id="A0A7I7SLP8"/>
<dbReference type="InterPro" id="IPR025948">
    <property type="entry name" value="HTH-like_dom"/>
</dbReference>
<dbReference type="KEGG" id="msar:MSAR_00710"/>
<evidence type="ECO:0000313" key="4">
    <source>
        <dbReference type="Proteomes" id="UP000466445"/>
    </source>
</evidence>
<dbReference type="Gene3D" id="1.10.10.10">
    <property type="entry name" value="Winged helix-like DNA-binding domain superfamily/Winged helix DNA-binding domain"/>
    <property type="match status" value="1"/>
</dbReference>
<dbReference type="InterPro" id="IPR048020">
    <property type="entry name" value="Transpos_IS3"/>
</dbReference>
<name>A0A7I7SLP8_9MYCO</name>
<keyword evidence="4" id="KW-1185">Reference proteome</keyword>
<evidence type="ECO:0000313" key="3">
    <source>
        <dbReference type="EMBL" id="BBY56935.1"/>
    </source>
</evidence>
<evidence type="ECO:0000259" key="2">
    <source>
        <dbReference type="Pfam" id="PF13276"/>
    </source>
</evidence>
<dbReference type="EMBL" id="AP022595">
    <property type="protein sequence ID" value="BBY56935.1"/>
    <property type="molecule type" value="Genomic_DNA"/>
</dbReference>
<dbReference type="InterPro" id="IPR050900">
    <property type="entry name" value="Transposase_IS3/IS150/IS904"/>
</dbReference>
<sequence>MPKEQSAGKPTARRYSPEEKAAAVRMVRALRAELGTEQGTVSRVARQLGYGVESVRSWVRQADIDEGCAPGVSSAESSRIKELEQEIRELKRANEILKRAASFFRGGARPPTQEIVDFIDAQREEFGVEPIITVLRSAGVVMAPSTYYDAKSRGPSARAQRDAELGPALVALWEDNYRVYGARKLWKTARRNGHDVGRDQVGRLMRAAGICGARRGKRVKTTKPDASAARHPDLVKRKFTATAPNQLWVTDLTFVPTWARRRVRVFHRRCVLPDDRGLAGGRPYADLDGPRRVGDGALVARKPVGGLEMSLRCWVAVHLHSLRRTARRDRRGPLYRFDRGQLR</sequence>
<organism evidence="3 4">
    <name type="scientific">Mycolicibacterium sarraceniae</name>
    <dbReference type="NCBI Taxonomy" id="1534348"/>
    <lineage>
        <taxon>Bacteria</taxon>
        <taxon>Bacillati</taxon>
        <taxon>Actinomycetota</taxon>
        <taxon>Actinomycetes</taxon>
        <taxon>Mycobacteriales</taxon>
        <taxon>Mycobacteriaceae</taxon>
        <taxon>Mycolicibacterium</taxon>
    </lineage>
</organism>
<proteinExistence type="predicted"/>
<dbReference type="PANTHER" id="PTHR46889">
    <property type="entry name" value="TRANSPOSASE INSF FOR INSERTION SEQUENCE IS3B-RELATED"/>
    <property type="match status" value="1"/>
</dbReference>
<dbReference type="Pfam" id="PF01527">
    <property type="entry name" value="HTH_Tnp_1"/>
    <property type="match status" value="1"/>
</dbReference>
<feature type="coiled-coil region" evidence="1">
    <location>
        <begin position="73"/>
        <end position="100"/>
    </location>
</feature>
<dbReference type="PANTHER" id="PTHR46889:SF4">
    <property type="entry name" value="TRANSPOSASE INSO FOR INSERTION SEQUENCE ELEMENT IS911B-RELATED"/>
    <property type="match status" value="1"/>
</dbReference>
<dbReference type="Pfam" id="PF13276">
    <property type="entry name" value="HTH_21"/>
    <property type="match status" value="1"/>
</dbReference>
<dbReference type="InterPro" id="IPR002514">
    <property type="entry name" value="Transposase_8"/>
</dbReference>